<gene>
    <name evidence="2" type="ORF">NP493_98g00029</name>
</gene>
<feature type="compositionally biased region" description="Polar residues" evidence="1">
    <location>
        <begin position="139"/>
        <end position="155"/>
    </location>
</feature>
<evidence type="ECO:0000313" key="3">
    <source>
        <dbReference type="Proteomes" id="UP001209878"/>
    </source>
</evidence>
<feature type="region of interest" description="Disordered" evidence="1">
    <location>
        <begin position="136"/>
        <end position="162"/>
    </location>
</feature>
<name>A0AAD9P7Q4_RIDPI</name>
<keyword evidence="3" id="KW-1185">Reference proteome</keyword>
<organism evidence="2 3">
    <name type="scientific">Ridgeia piscesae</name>
    <name type="common">Tubeworm</name>
    <dbReference type="NCBI Taxonomy" id="27915"/>
    <lineage>
        <taxon>Eukaryota</taxon>
        <taxon>Metazoa</taxon>
        <taxon>Spiralia</taxon>
        <taxon>Lophotrochozoa</taxon>
        <taxon>Annelida</taxon>
        <taxon>Polychaeta</taxon>
        <taxon>Sedentaria</taxon>
        <taxon>Canalipalpata</taxon>
        <taxon>Sabellida</taxon>
        <taxon>Siboglinidae</taxon>
        <taxon>Ridgeia</taxon>
    </lineage>
</organism>
<dbReference type="Proteomes" id="UP001209878">
    <property type="component" value="Unassembled WGS sequence"/>
</dbReference>
<dbReference type="EMBL" id="JAODUO010000098">
    <property type="protein sequence ID" value="KAK2189724.1"/>
    <property type="molecule type" value="Genomic_DNA"/>
</dbReference>
<comment type="caution">
    <text evidence="2">The sequence shown here is derived from an EMBL/GenBank/DDBJ whole genome shotgun (WGS) entry which is preliminary data.</text>
</comment>
<reference evidence="2" key="1">
    <citation type="journal article" date="2023" name="Mol. Biol. Evol.">
        <title>Third-Generation Sequencing Reveals the Adaptive Role of the Epigenome in Three Deep-Sea Polychaetes.</title>
        <authorList>
            <person name="Perez M."/>
            <person name="Aroh O."/>
            <person name="Sun Y."/>
            <person name="Lan Y."/>
            <person name="Juniper S.K."/>
            <person name="Young C.R."/>
            <person name="Angers B."/>
            <person name="Qian P.Y."/>
        </authorList>
    </citation>
    <scope>NUCLEOTIDE SEQUENCE</scope>
    <source>
        <strain evidence="2">R07B-5</strain>
    </source>
</reference>
<proteinExistence type="predicted"/>
<accession>A0AAD9P7Q4</accession>
<dbReference type="AlphaFoldDB" id="A0AAD9P7Q4"/>
<protein>
    <submittedName>
        <fullName evidence="2">Uncharacterized protein</fullName>
    </submittedName>
</protein>
<evidence type="ECO:0000313" key="2">
    <source>
        <dbReference type="EMBL" id="KAK2189724.1"/>
    </source>
</evidence>
<evidence type="ECO:0000256" key="1">
    <source>
        <dbReference type="SAM" id="MobiDB-lite"/>
    </source>
</evidence>
<sequence length="162" mass="18343">MMLSSKLKGQRTNLTQLLGAVGVNGCWCFYCYTKINSPRVTPKEDSLQHGPCDRPGELDRRIHSPVDFTQELHSSFRRQSKCLAAPREGHLSTCREKGGAFSERWRNGQRTGQVPQQTQRFPVHCRPLCSHVGRKSGDHLQTSAHGTGTQVTKDMNCQHRWN</sequence>